<reference evidence="7" key="1">
    <citation type="journal article" date="2023" name="Commun. Biol.">
        <title>Genome analysis of Parmales, the sister group of diatoms, reveals the evolutionary specialization of diatoms from phago-mixotrophs to photoautotrophs.</title>
        <authorList>
            <person name="Ban H."/>
            <person name="Sato S."/>
            <person name="Yoshikawa S."/>
            <person name="Yamada K."/>
            <person name="Nakamura Y."/>
            <person name="Ichinomiya M."/>
            <person name="Sato N."/>
            <person name="Blanc-Mathieu R."/>
            <person name="Endo H."/>
            <person name="Kuwata A."/>
            <person name="Ogata H."/>
        </authorList>
    </citation>
    <scope>NUCLEOTIDE SEQUENCE [LARGE SCALE GENOMIC DNA]</scope>
</reference>
<evidence type="ECO:0000256" key="2">
    <source>
        <dbReference type="ARBA" id="ARBA00022737"/>
    </source>
</evidence>
<evidence type="ECO:0000256" key="5">
    <source>
        <dbReference type="SAM" id="Coils"/>
    </source>
</evidence>
<dbReference type="Proteomes" id="UP001165065">
    <property type="component" value="Unassembled WGS sequence"/>
</dbReference>
<proteinExistence type="inferred from homology"/>
<evidence type="ECO:0000256" key="3">
    <source>
        <dbReference type="ARBA" id="ARBA00022803"/>
    </source>
</evidence>
<dbReference type="PANTHER" id="PTHR22904:SF523">
    <property type="entry name" value="STRESS-INDUCED-PHOSPHOPROTEIN 1"/>
    <property type="match status" value="1"/>
</dbReference>
<comment type="caution">
    <text evidence="6">The sequence shown here is derived from an EMBL/GenBank/DDBJ whole genome shotgun (WGS) entry which is preliminary data.</text>
</comment>
<dbReference type="InterPro" id="IPR009053">
    <property type="entry name" value="Prefoldin"/>
</dbReference>
<dbReference type="GO" id="GO:0051879">
    <property type="term" value="F:Hsp90 protein binding"/>
    <property type="evidence" value="ECO:0007669"/>
    <property type="project" value="TreeGrafter"/>
</dbReference>
<dbReference type="Gene3D" id="1.25.40.10">
    <property type="entry name" value="Tetratricopeptide repeat domain"/>
    <property type="match status" value="1"/>
</dbReference>
<dbReference type="GO" id="GO:0016272">
    <property type="term" value="C:prefoldin complex"/>
    <property type="evidence" value="ECO:0007669"/>
    <property type="project" value="InterPro"/>
</dbReference>
<evidence type="ECO:0000256" key="4">
    <source>
        <dbReference type="PROSITE-ProRule" id="PRU00339"/>
    </source>
</evidence>
<keyword evidence="3 4" id="KW-0802">TPR repeat</keyword>
<dbReference type="GO" id="GO:0006457">
    <property type="term" value="P:protein folding"/>
    <property type="evidence" value="ECO:0007669"/>
    <property type="project" value="InterPro"/>
</dbReference>
<dbReference type="Pfam" id="PF01920">
    <property type="entry name" value="Prefoldin_2"/>
    <property type="match status" value="1"/>
</dbReference>
<dbReference type="AlphaFoldDB" id="A0A9W7LBT9"/>
<dbReference type="InterPro" id="IPR002777">
    <property type="entry name" value="PFD_beta-like"/>
</dbReference>
<keyword evidence="2" id="KW-0677">Repeat</keyword>
<dbReference type="PANTHER" id="PTHR22904">
    <property type="entry name" value="TPR REPEAT CONTAINING PROTEIN"/>
    <property type="match status" value="1"/>
</dbReference>
<evidence type="ECO:0000313" key="7">
    <source>
        <dbReference type="Proteomes" id="UP001165065"/>
    </source>
</evidence>
<dbReference type="SUPFAM" id="SSF48452">
    <property type="entry name" value="TPR-like"/>
    <property type="match status" value="1"/>
</dbReference>
<dbReference type="GO" id="GO:0051082">
    <property type="term" value="F:unfolded protein binding"/>
    <property type="evidence" value="ECO:0007669"/>
    <property type="project" value="InterPro"/>
</dbReference>
<gene>
    <name evidence="6" type="ORF">TrCOL_g180</name>
</gene>
<dbReference type="EMBL" id="BRYA01001463">
    <property type="protein sequence ID" value="GMI43868.1"/>
    <property type="molecule type" value="Genomic_DNA"/>
</dbReference>
<comment type="similarity">
    <text evidence="1">Belongs to the prefoldin subunit beta family.</text>
</comment>
<keyword evidence="7" id="KW-1185">Reference proteome</keyword>
<dbReference type="InterPro" id="IPR011990">
    <property type="entry name" value="TPR-like_helical_dom_sf"/>
</dbReference>
<evidence type="ECO:0000313" key="6">
    <source>
        <dbReference type="EMBL" id="GMI43868.1"/>
    </source>
</evidence>
<dbReference type="Gene3D" id="1.10.287.370">
    <property type="match status" value="1"/>
</dbReference>
<accession>A0A9W7LBT9</accession>
<keyword evidence="5" id="KW-0175">Coiled coil</keyword>
<dbReference type="InterPro" id="IPR019734">
    <property type="entry name" value="TPR_rpt"/>
</dbReference>
<name>A0A9W7LBT9_9STRA</name>
<protein>
    <submittedName>
        <fullName evidence="6">Uncharacterized protein</fullName>
    </submittedName>
</protein>
<evidence type="ECO:0000256" key="1">
    <source>
        <dbReference type="ARBA" id="ARBA00008045"/>
    </source>
</evidence>
<dbReference type="PROSITE" id="PS50005">
    <property type="entry name" value="TPR"/>
    <property type="match status" value="1"/>
</dbReference>
<sequence length="252" mass="28462">MTQAEAEAAKSEGNKYFASKEYDLAIEHYSKAISLHSDCKYYSNRSACYAGKGDWSAAASDAVECIRLDPTFIKGYYRLVSAQVKMEKYEEALATAKQGLQLDEGNAELTKQVRLVKSLAAASAERGRRERQGKPGRKGVDEKEVLELQDQINETRREMSSVEQYINNSSREQKMAELTKEQLAGMDESTSMYLSFGKAFLKTSKEEAVAKTDEKIMQFKKREEDYASKMEYLKKKANSQVGNFKELVQGAR</sequence>
<dbReference type="SMART" id="SM00028">
    <property type="entry name" value="TPR"/>
    <property type="match status" value="3"/>
</dbReference>
<feature type="coiled-coil region" evidence="5">
    <location>
        <begin position="138"/>
        <end position="172"/>
    </location>
</feature>
<feature type="repeat" description="TPR" evidence="4">
    <location>
        <begin position="6"/>
        <end position="39"/>
    </location>
</feature>
<organism evidence="6 7">
    <name type="scientific">Triparma columacea</name>
    <dbReference type="NCBI Taxonomy" id="722753"/>
    <lineage>
        <taxon>Eukaryota</taxon>
        <taxon>Sar</taxon>
        <taxon>Stramenopiles</taxon>
        <taxon>Ochrophyta</taxon>
        <taxon>Bolidophyceae</taxon>
        <taxon>Parmales</taxon>
        <taxon>Triparmaceae</taxon>
        <taxon>Triparma</taxon>
    </lineage>
</organism>
<dbReference type="SUPFAM" id="SSF46579">
    <property type="entry name" value="Prefoldin"/>
    <property type="match status" value="1"/>
</dbReference>
<dbReference type="OrthoDB" id="2423701at2759"/>